<feature type="region of interest" description="Disordered" evidence="1">
    <location>
        <begin position="301"/>
        <end position="382"/>
    </location>
</feature>
<feature type="compositionally biased region" description="Basic and acidic residues" evidence="1">
    <location>
        <begin position="46"/>
        <end position="86"/>
    </location>
</feature>
<feature type="compositionally biased region" description="Basic and acidic residues" evidence="1">
    <location>
        <begin position="202"/>
        <end position="211"/>
    </location>
</feature>
<feature type="compositionally biased region" description="Polar residues" evidence="1">
    <location>
        <begin position="213"/>
        <end position="227"/>
    </location>
</feature>
<feature type="compositionally biased region" description="Low complexity" evidence="1">
    <location>
        <begin position="515"/>
        <end position="525"/>
    </location>
</feature>
<evidence type="ECO:0000313" key="2">
    <source>
        <dbReference type="EMBL" id="KAJ2905183.1"/>
    </source>
</evidence>
<feature type="compositionally biased region" description="Low complexity" evidence="1">
    <location>
        <begin position="1197"/>
        <end position="1210"/>
    </location>
</feature>
<feature type="compositionally biased region" description="Polar residues" evidence="1">
    <location>
        <begin position="1129"/>
        <end position="1144"/>
    </location>
</feature>
<dbReference type="Proteomes" id="UP001201980">
    <property type="component" value="Unassembled WGS sequence"/>
</dbReference>
<feature type="compositionally biased region" description="Basic and acidic residues" evidence="1">
    <location>
        <begin position="1076"/>
        <end position="1098"/>
    </location>
</feature>
<feature type="compositionally biased region" description="Low complexity" evidence="1">
    <location>
        <begin position="579"/>
        <end position="591"/>
    </location>
</feature>
<feature type="region of interest" description="Disordered" evidence="1">
    <location>
        <begin position="963"/>
        <end position="1211"/>
    </location>
</feature>
<reference evidence="2" key="1">
    <citation type="submission" date="2022-07" db="EMBL/GenBank/DDBJ databases">
        <title>Draft genome sequence of Zalerion maritima ATCC 34329, a (micro)plastics degrading marine fungus.</title>
        <authorList>
            <person name="Paco A."/>
            <person name="Goncalves M.F.M."/>
            <person name="Rocha-Santos T.A.P."/>
            <person name="Alves A."/>
        </authorList>
    </citation>
    <scope>NUCLEOTIDE SEQUENCE</scope>
    <source>
        <strain evidence="2">ATCC 34329</strain>
    </source>
</reference>
<feature type="region of interest" description="Disordered" evidence="1">
    <location>
        <begin position="427"/>
        <end position="447"/>
    </location>
</feature>
<feature type="compositionally biased region" description="Polar residues" evidence="1">
    <location>
        <begin position="974"/>
        <end position="985"/>
    </location>
</feature>
<dbReference type="EMBL" id="JAKWBI020000036">
    <property type="protein sequence ID" value="KAJ2905183.1"/>
    <property type="molecule type" value="Genomic_DNA"/>
</dbReference>
<feature type="compositionally biased region" description="Basic and acidic residues" evidence="1">
    <location>
        <begin position="1280"/>
        <end position="1295"/>
    </location>
</feature>
<keyword evidence="3" id="KW-1185">Reference proteome</keyword>
<feature type="compositionally biased region" description="Polar residues" evidence="1">
    <location>
        <begin position="922"/>
        <end position="934"/>
    </location>
</feature>
<feature type="compositionally biased region" description="Polar residues" evidence="1">
    <location>
        <begin position="340"/>
        <end position="349"/>
    </location>
</feature>
<feature type="compositionally biased region" description="Polar residues" evidence="1">
    <location>
        <begin position="1173"/>
        <end position="1196"/>
    </location>
</feature>
<feature type="region of interest" description="Disordered" evidence="1">
    <location>
        <begin position="903"/>
        <end position="934"/>
    </location>
</feature>
<name>A0AAD5RWM8_9PEZI</name>
<gene>
    <name evidence="2" type="ORF">MKZ38_006089</name>
</gene>
<feature type="region of interest" description="Disordered" evidence="1">
    <location>
        <begin position="485"/>
        <end position="702"/>
    </location>
</feature>
<feature type="region of interest" description="Disordered" evidence="1">
    <location>
        <begin position="794"/>
        <end position="821"/>
    </location>
</feature>
<proteinExistence type="predicted"/>
<feature type="compositionally biased region" description="Polar residues" evidence="1">
    <location>
        <begin position="1047"/>
        <end position="1065"/>
    </location>
</feature>
<feature type="compositionally biased region" description="Basic and acidic residues" evidence="1">
    <location>
        <begin position="12"/>
        <end position="30"/>
    </location>
</feature>
<feature type="compositionally biased region" description="Basic and acidic residues" evidence="1">
    <location>
        <begin position="150"/>
        <end position="172"/>
    </location>
</feature>
<protein>
    <submittedName>
        <fullName evidence="2">Uncharacterized protein</fullName>
    </submittedName>
</protein>
<organism evidence="2 3">
    <name type="scientific">Zalerion maritima</name>
    <dbReference type="NCBI Taxonomy" id="339359"/>
    <lineage>
        <taxon>Eukaryota</taxon>
        <taxon>Fungi</taxon>
        <taxon>Dikarya</taxon>
        <taxon>Ascomycota</taxon>
        <taxon>Pezizomycotina</taxon>
        <taxon>Sordariomycetes</taxon>
        <taxon>Lulworthiomycetidae</taxon>
        <taxon>Lulworthiales</taxon>
        <taxon>Lulworthiaceae</taxon>
        <taxon>Zalerion</taxon>
    </lineage>
</organism>
<feature type="region of interest" description="Disordered" evidence="1">
    <location>
        <begin position="147"/>
        <end position="269"/>
    </location>
</feature>
<feature type="region of interest" description="Disordered" evidence="1">
    <location>
        <begin position="721"/>
        <end position="764"/>
    </location>
</feature>
<feature type="compositionally biased region" description="Basic residues" evidence="1">
    <location>
        <begin position="1031"/>
        <end position="1043"/>
    </location>
</feature>
<feature type="region of interest" description="Disordered" evidence="1">
    <location>
        <begin position="1"/>
        <end position="110"/>
    </location>
</feature>
<feature type="region of interest" description="Disordered" evidence="1">
    <location>
        <begin position="1251"/>
        <end position="1339"/>
    </location>
</feature>
<feature type="compositionally biased region" description="Polar residues" evidence="1">
    <location>
        <begin position="530"/>
        <end position="546"/>
    </location>
</feature>
<sequence length="1357" mass="147347">MPQNKFIILGDPHAEKNRQPRPRIESTKEIKKARKNAASKRLSWAEQRRIDKEEQEEIKREHEKEKASRKAKDARDRKRAKEDEEKRKKKKRGLPIVNVRPSQGTLPGLFGIKPAAATGAKEDTATETIVAEPVPNGNKYYDFQIVESPHLSEEYPEEPKQELEPEQSKSTEGEIYVTGNDQGVKGETKCLSSADNMTPKRGRADPTRERQGCTASPTLPGLTSTGRLKSKPAPLSISQPSSPLVVRPRKRRRTAIIPSSNTDDDGDQCAPVDKLKPSCRHSEAENGVGALLCNTIRTSPPLQASTEPSVQFPLEPPQEINSENATDTKCRHHEKPSISILETTSMRSSFSREESHKPTSGHVSRTETGKGPRMTQGGDTKGAATAVSEATADLKCPANILSQAPPFNNKENIAGGFKKQVVGPVPPNVAKPREDRNPTSRVASPSNNLFACHTNKQEFEHQPLPAPPRKQPLAHLLEAAENTPGLTENKRNLGPAFSIVPPPQPVRASENRSCTSAASATSSIARHVQHQTQGGRKSVAQNNPLANKSDHRSHLRSSYYRPNTPNEGSHRLIPSPPMASQAVASGAGSSSNTRPQNPPFRSRSPRREQSVLNSGVRKSPSKKNPYVNFKYLSNSPNKPKNHSSFTTGPIPSPRFVKPSSRPLHTSNPGQFILSGCASRQPAPNRQHLDGAKPSAGPPSSTQALAQDIDMWLPSASQEALELASDEEKDGKRLPRSASIVPVPSKTATARTTNNFAGNSTAKTSNRNVAQQETISLFDALPFSTQDFIMSSQDIHEVEDSQPRKLTSMPPPQQVRSRPPISTQDLIMSSQDLLEIEETSPPKIGTMGPPPKPVQARASASAAKFSNPSIAASHVPAPRRCQQQPQRQQYGLFSGAKSVADVSLKRPSSSLAPNRLSHYQKPNKPQLQEPLGQSQRKPIVMGINFMAVSKSTQSQRVAFPALEAAVSRQDRPRQASGSISRASTTGKEVVDPARSDLGIPRIGAKESRQPSPQRPIQGAVPNNGPRALSSKKAPKLHISSRHSHDRPSSTTDTTSGFTRQGPSKPSVQHRGLQPTDDLSRTAKSHEVLTKTSKLAEDNKPSSSVSRPKQMEARTRQLSQTRHITNPPVAATSQCSQQSSRPQGQCQRHLPQAAVPQATPEPKAPSQPRHESQPQREQGTSPATPKANSNEALNVNAYSSPASCPSSPGAGSQFFTASMFKVNTALAIAESERDYKEEQRRMEVQRRYTEALAAAAIDSDDDDDDEPQPEPISHPNPTSRGVHIDSSKLGDRERAEGKGGGNEDEWIPSSQPDFAGDSHEACAAGTIPTSQETDYGDGDDEDFLAMLPAGMSQGCSRLY</sequence>
<feature type="compositionally biased region" description="Low complexity" evidence="1">
    <location>
        <begin position="633"/>
        <end position="644"/>
    </location>
</feature>
<evidence type="ECO:0000313" key="3">
    <source>
        <dbReference type="Proteomes" id="UP001201980"/>
    </source>
</evidence>
<feature type="region of interest" description="Disordered" evidence="1">
    <location>
        <begin position="839"/>
        <end position="864"/>
    </location>
</feature>
<comment type="caution">
    <text evidence="2">The sequence shown here is derived from an EMBL/GenBank/DDBJ whole genome shotgun (WGS) entry which is preliminary data.</text>
</comment>
<feature type="compositionally biased region" description="Acidic residues" evidence="1">
    <location>
        <begin position="1256"/>
        <end position="1266"/>
    </location>
</feature>
<accession>A0AAD5RWM8</accession>
<evidence type="ECO:0000256" key="1">
    <source>
        <dbReference type="SAM" id="MobiDB-lite"/>
    </source>
</evidence>
<feature type="compositionally biased region" description="Polar residues" evidence="1">
    <location>
        <begin position="745"/>
        <end position="764"/>
    </location>
</feature>